<keyword evidence="1 6" id="KW-0547">Nucleotide-binding</keyword>
<dbReference type="Pfam" id="PF00271">
    <property type="entry name" value="Helicase_C"/>
    <property type="match status" value="1"/>
</dbReference>
<dbReference type="InterPro" id="IPR011545">
    <property type="entry name" value="DEAD/DEAH_box_helicase_dom"/>
</dbReference>
<evidence type="ECO:0000256" key="7">
    <source>
        <dbReference type="SAM" id="MobiDB-lite"/>
    </source>
</evidence>
<dbReference type="InterPro" id="IPR027417">
    <property type="entry name" value="P-loop_NTPase"/>
</dbReference>
<dbReference type="EC" id="3.6.4.13" evidence="6"/>
<dbReference type="GO" id="GO:0005524">
    <property type="term" value="F:ATP binding"/>
    <property type="evidence" value="ECO:0007669"/>
    <property type="project" value="UniProtKB-UniRule"/>
</dbReference>
<dbReference type="InterPro" id="IPR014001">
    <property type="entry name" value="Helicase_ATP-bd"/>
</dbReference>
<keyword evidence="2 6" id="KW-0378">Hydrolase</keyword>
<comment type="domain">
    <text evidence="6">The Q motif is unique to and characteristic of the DEAD box family of RNA helicases and controls ATP binding and hydrolysis.</text>
</comment>
<protein>
    <recommendedName>
        <fullName evidence="6">ATP-dependent RNA helicase</fullName>
        <ecNumber evidence="6">3.6.4.13</ecNumber>
    </recommendedName>
</protein>
<feature type="region of interest" description="Disordered" evidence="7">
    <location>
        <begin position="483"/>
        <end position="517"/>
    </location>
</feature>
<dbReference type="InterPro" id="IPR001650">
    <property type="entry name" value="Helicase_C-like"/>
</dbReference>
<name>A0AAU9IJA8_9CILI</name>
<feature type="compositionally biased region" description="Basic residues" evidence="7">
    <location>
        <begin position="31"/>
        <end position="41"/>
    </location>
</feature>
<keyword evidence="3 6" id="KW-0347">Helicase</keyword>
<comment type="caution">
    <text evidence="10">The sequence shown here is derived from an EMBL/GenBank/DDBJ whole genome shotgun (WGS) entry which is preliminary data.</text>
</comment>
<dbReference type="PROSITE" id="PS51192">
    <property type="entry name" value="HELICASE_ATP_BIND_1"/>
    <property type="match status" value="1"/>
</dbReference>
<dbReference type="CDD" id="cd18787">
    <property type="entry name" value="SF2_C_DEAD"/>
    <property type="match status" value="1"/>
</dbReference>
<keyword evidence="5 6" id="KW-0694">RNA-binding</keyword>
<feature type="compositionally biased region" description="Basic and acidic residues" evidence="7">
    <location>
        <begin position="13"/>
        <end position="30"/>
    </location>
</feature>
<evidence type="ECO:0000256" key="6">
    <source>
        <dbReference type="RuleBase" id="RU365068"/>
    </source>
</evidence>
<keyword evidence="11" id="KW-1185">Reference proteome</keyword>
<dbReference type="GO" id="GO:0003724">
    <property type="term" value="F:RNA helicase activity"/>
    <property type="evidence" value="ECO:0007669"/>
    <property type="project" value="UniProtKB-EC"/>
</dbReference>
<evidence type="ECO:0000259" key="8">
    <source>
        <dbReference type="PROSITE" id="PS51192"/>
    </source>
</evidence>
<dbReference type="EMBL" id="CAJZBQ010000010">
    <property type="protein sequence ID" value="CAG9313341.1"/>
    <property type="molecule type" value="Genomic_DNA"/>
</dbReference>
<reference evidence="10" key="1">
    <citation type="submission" date="2021-09" db="EMBL/GenBank/DDBJ databases">
        <authorList>
            <consortium name="AG Swart"/>
            <person name="Singh M."/>
            <person name="Singh A."/>
            <person name="Seah K."/>
            <person name="Emmerich C."/>
        </authorList>
    </citation>
    <scope>NUCLEOTIDE SEQUENCE</scope>
    <source>
        <strain evidence="10">ATCC30299</strain>
    </source>
</reference>
<dbReference type="PANTHER" id="PTHR24031">
    <property type="entry name" value="RNA HELICASE"/>
    <property type="match status" value="1"/>
</dbReference>
<evidence type="ECO:0000313" key="10">
    <source>
        <dbReference type="EMBL" id="CAG9313341.1"/>
    </source>
</evidence>
<feature type="region of interest" description="Disordered" evidence="7">
    <location>
        <begin position="1"/>
        <end position="46"/>
    </location>
</feature>
<dbReference type="GO" id="GO:0003723">
    <property type="term" value="F:RNA binding"/>
    <property type="evidence" value="ECO:0007669"/>
    <property type="project" value="UniProtKB-UniRule"/>
</dbReference>
<comment type="catalytic activity">
    <reaction evidence="6">
        <text>ATP + H2O = ADP + phosphate + H(+)</text>
        <dbReference type="Rhea" id="RHEA:13065"/>
        <dbReference type="ChEBI" id="CHEBI:15377"/>
        <dbReference type="ChEBI" id="CHEBI:15378"/>
        <dbReference type="ChEBI" id="CHEBI:30616"/>
        <dbReference type="ChEBI" id="CHEBI:43474"/>
        <dbReference type="ChEBI" id="CHEBI:456216"/>
        <dbReference type="EC" id="3.6.4.13"/>
    </reaction>
</comment>
<comment type="function">
    <text evidence="6">RNA helicase.</text>
</comment>
<feature type="compositionally biased region" description="Acidic residues" evidence="7">
    <location>
        <begin position="504"/>
        <end position="517"/>
    </location>
</feature>
<feature type="compositionally biased region" description="Basic and acidic residues" evidence="7">
    <location>
        <begin position="483"/>
        <end position="503"/>
    </location>
</feature>
<keyword evidence="4 6" id="KW-0067">ATP-binding</keyword>
<proteinExistence type="inferred from homology"/>
<evidence type="ECO:0000256" key="5">
    <source>
        <dbReference type="ARBA" id="ARBA00022884"/>
    </source>
</evidence>
<accession>A0AAU9IJA8</accession>
<dbReference type="SUPFAM" id="SSF52540">
    <property type="entry name" value="P-loop containing nucleoside triphosphate hydrolases"/>
    <property type="match status" value="1"/>
</dbReference>
<dbReference type="PROSITE" id="PS51194">
    <property type="entry name" value="HELICASE_CTER"/>
    <property type="match status" value="1"/>
</dbReference>
<feature type="domain" description="Helicase ATP-binding" evidence="8">
    <location>
        <begin position="54"/>
        <end position="251"/>
    </location>
</feature>
<dbReference type="GO" id="GO:0016787">
    <property type="term" value="F:hydrolase activity"/>
    <property type="evidence" value="ECO:0007669"/>
    <property type="project" value="UniProtKB-KW"/>
</dbReference>
<evidence type="ECO:0000313" key="11">
    <source>
        <dbReference type="Proteomes" id="UP001162131"/>
    </source>
</evidence>
<gene>
    <name evidence="10" type="ORF">BSTOLATCC_MIC8613</name>
</gene>
<organism evidence="10 11">
    <name type="scientific">Blepharisma stoltei</name>
    <dbReference type="NCBI Taxonomy" id="1481888"/>
    <lineage>
        <taxon>Eukaryota</taxon>
        <taxon>Sar</taxon>
        <taxon>Alveolata</taxon>
        <taxon>Ciliophora</taxon>
        <taxon>Postciliodesmatophora</taxon>
        <taxon>Heterotrichea</taxon>
        <taxon>Heterotrichida</taxon>
        <taxon>Blepharismidae</taxon>
        <taxon>Blepharisma</taxon>
    </lineage>
</organism>
<sequence length="517" mass="58926">MVSNKLSSKKAKSQKDETKHKKAAKATDKKKSQKQKTRSSKQNKEIKTINDVPINDFIKERIIQLSSNDLSEKKAQLISSAIKSLDIMAGFKNEPNLSTFIVELGTILLDKSGSTNGTSIIILTNNRESAIQYGETANEILDSTNYSRGVIAEGTNTKGESKKLEKSINLLIATPQRLLYHLSNTSDFNYQELKAIIIDDANAFLSSGLADSISQIEKFLPKSTQKIVFSDTRLNPQNSILNLNNQIEIGFENSPDTEQSGQAIQGYVIVKPDQRLNLLYSFLRKHQDKKILVFFNSSNSVKFHNDLFSHFGLSVNSLYGKQKLQDREEIYKLFCDAELGTLLSTDVLFKGLQIPDCDWIIQYEQPNSAEDYAIKIENAVRANKEGKGLIFLQPHENGFTRFLKNNFEFQYTQNKLTNIQAETQRVIGKNYDLHRFAREAHRDYVLAYHSNHLQEVFNFDSLDLAKIALSFGFETPPRVNIYDKKNEQENSKRAQKFMEKDILNNEEEQADENSMEE</sequence>
<dbReference type="Proteomes" id="UP001162131">
    <property type="component" value="Unassembled WGS sequence"/>
</dbReference>
<evidence type="ECO:0000256" key="1">
    <source>
        <dbReference type="ARBA" id="ARBA00022741"/>
    </source>
</evidence>
<comment type="similarity">
    <text evidence="6">Belongs to the DEAD box helicase family.</text>
</comment>
<dbReference type="InterPro" id="IPR025313">
    <property type="entry name" value="SPB4-like_CTE"/>
</dbReference>
<evidence type="ECO:0000256" key="3">
    <source>
        <dbReference type="ARBA" id="ARBA00022806"/>
    </source>
</evidence>
<dbReference type="Gene3D" id="3.40.50.300">
    <property type="entry name" value="P-loop containing nucleotide triphosphate hydrolases"/>
    <property type="match status" value="2"/>
</dbReference>
<feature type="domain" description="Helicase C-terminal" evidence="9">
    <location>
        <begin position="275"/>
        <end position="427"/>
    </location>
</feature>
<dbReference type="SMART" id="SM00487">
    <property type="entry name" value="DEXDc"/>
    <property type="match status" value="1"/>
</dbReference>
<evidence type="ECO:0000259" key="9">
    <source>
        <dbReference type="PROSITE" id="PS51194"/>
    </source>
</evidence>
<dbReference type="Pfam" id="PF13959">
    <property type="entry name" value="CTE_SPB4"/>
    <property type="match status" value="1"/>
</dbReference>
<dbReference type="SMART" id="SM01178">
    <property type="entry name" value="DUF4217"/>
    <property type="match status" value="1"/>
</dbReference>
<evidence type="ECO:0000256" key="2">
    <source>
        <dbReference type="ARBA" id="ARBA00022801"/>
    </source>
</evidence>
<dbReference type="AlphaFoldDB" id="A0AAU9IJA8"/>
<evidence type="ECO:0000256" key="4">
    <source>
        <dbReference type="ARBA" id="ARBA00022840"/>
    </source>
</evidence>
<dbReference type="Pfam" id="PF00270">
    <property type="entry name" value="DEAD"/>
    <property type="match status" value="1"/>
</dbReference>